<dbReference type="Gene3D" id="1.10.10.10">
    <property type="entry name" value="Winged helix-like DNA-binding domain superfamily/Winged helix DNA-binding domain"/>
    <property type="match status" value="1"/>
</dbReference>
<evidence type="ECO:0000256" key="4">
    <source>
        <dbReference type="ARBA" id="ARBA00023125"/>
    </source>
</evidence>
<dbReference type="SUPFAM" id="SSF53383">
    <property type="entry name" value="PLP-dependent transferases"/>
    <property type="match status" value="1"/>
</dbReference>
<protein>
    <submittedName>
        <fullName evidence="7">GntR family transcriptional regulator</fullName>
    </submittedName>
</protein>
<dbReference type="InterPro" id="IPR036388">
    <property type="entry name" value="WH-like_DNA-bd_sf"/>
</dbReference>
<evidence type="ECO:0000313" key="7">
    <source>
        <dbReference type="EMBL" id="ARU56868.1"/>
    </source>
</evidence>
<accession>A0A1Y0I8Q0</accession>
<evidence type="ECO:0000256" key="1">
    <source>
        <dbReference type="ARBA" id="ARBA00005384"/>
    </source>
</evidence>
<dbReference type="InterPro" id="IPR015424">
    <property type="entry name" value="PyrdxlP-dep_Trfase"/>
</dbReference>
<dbReference type="InterPro" id="IPR036390">
    <property type="entry name" value="WH_DNA-bd_sf"/>
</dbReference>
<dbReference type="GO" id="GO:0030170">
    <property type="term" value="F:pyridoxal phosphate binding"/>
    <property type="evidence" value="ECO:0007669"/>
    <property type="project" value="InterPro"/>
</dbReference>
<evidence type="ECO:0000313" key="8">
    <source>
        <dbReference type="Proteomes" id="UP000196027"/>
    </source>
</evidence>
<dbReference type="InterPro" id="IPR004839">
    <property type="entry name" value="Aminotransferase_I/II_large"/>
</dbReference>
<dbReference type="CDD" id="cd00609">
    <property type="entry name" value="AAT_like"/>
    <property type="match status" value="1"/>
</dbReference>
<keyword evidence="5" id="KW-0804">Transcription</keyword>
<keyword evidence="3" id="KW-0805">Transcription regulation</keyword>
<dbReference type="InterPro" id="IPR015421">
    <property type="entry name" value="PyrdxlP-dep_Trfase_major"/>
</dbReference>
<reference evidence="7 8" key="1">
    <citation type="submission" date="2017-05" db="EMBL/GenBank/DDBJ databases">
        <title>Genomic insights into alkan degradation activity of Oleiphilus messinensis.</title>
        <authorList>
            <person name="Kozyavkin S.A."/>
            <person name="Slesarev A.I."/>
            <person name="Golyshin P.N."/>
            <person name="Korzhenkov A."/>
            <person name="Golyshina O.N."/>
            <person name="Toshchakov S.V."/>
        </authorList>
    </citation>
    <scope>NUCLEOTIDE SEQUENCE [LARGE SCALE GENOMIC DNA]</scope>
    <source>
        <strain evidence="7 8">ME102</strain>
    </source>
</reference>
<dbReference type="Pfam" id="PF00392">
    <property type="entry name" value="GntR"/>
    <property type="match status" value="1"/>
</dbReference>
<organism evidence="7 8">
    <name type="scientific">Oleiphilus messinensis</name>
    <dbReference type="NCBI Taxonomy" id="141451"/>
    <lineage>
        <taxon>Bacteria</taxon>
        <taxon>Pseudomonadati</taxon>
        <taxon>Pseudomonadota</taxon>
        <taxon>Gammaproteobacteria</taxon>
        <taxon>Oceanospirillales</taxon>
        <taxon>Oleiphilaceae</taxon>
        <taxon>Oleiphilus</taxon>
    </lineage>
</organism>
<dbReference type="Gene3D" id="3.40.640.10">
    <property type="entry name" value="Type I PLP-dependent aspartate aminotransferase-like (Major domain)"/>
    <property type="match status" value="1"/>
</dbReference>
<dbReference type="CDD" id="cd07377">
    <property type="entry name" value="WHTH_GntR"/>
    <property type="match status" value="1"/>
</dbReference>
<dbReference type="SUPFAM" id="SSF46785">
    <property type="entry name" value="Winged helix' DNA-binding domain"/>
    <property type="match status" value="1"/>
</dbReference>
<comment type="similarity">
    <text evidence="1">In the C-terminal section; belongs to the class-I pyridoxal-phosphate-dependent aminotransferase family.</text>
</comment>
<dbReference type="KEGG" id="ome:OLMES_2820"/>
<dbReference type="RefSeq" id="WP_087461821.1">
    <property type="nucleotide sequence ID" value="NZ_CP021425.1"/>
</dbReference>
<proteinExistence type="inferred from homology"/>
<dbReference type="InterPro" id="IPR015422">
    <property type="entry name" value="PyrdxlP-dep_Trfase_small"/>
</dbReference>
<dbReference type="InterPro" id="IPR000524">
    <property type="entry name" value="Tscrpt_reg_HTH_GntR"/>
</dbReference>
<evidence type="ECO:0000256" key="3">
    <source>
        <dbReference type="ARBA" id="ARBA00023015"/>
    </source>
</evidence>
<dbReference type="PANTHER" id="PTHR46577">
    <property type="entry name" value="HTH-TYPE TRANSCRIPTIONAL REGULATORY PROTEIN GABR"/>
    <property type="match status" value="1"/>
</dbReference>
<dbReference type="PANTHER" id="PTHR46577:SF2">
    <property type="entry name" value="TRANSCRIPTIONAL REGULATORY PROTEIN"/>
    <property type="match status" value="1"/>
</dbReference>
<dbReference type="PROSITE" id="PS50949">
    <property type="entry name" value="HTH_GNTR"/>
    <property type="match status" value="1"/>
</dbReference>
<dbReference type="AlphaFoldDB" id="A0A1Y0I8Q0"/>
<dbReference type="InterPro" id="IPR051446">
    <property type="entry name" value="HTH_trans_reg/aminotransferase"/>
</dbReference>
<feature type="domain" description="HTH gntR-type" evidence="6">
    <location>
        <begin position="3"/>
        <end position="71"/>
    </location>
</feature>
<evidence type="ECO:0000256" key="2">
    <source>
        <dbReference type="ARBA" id="ARBA00022898"/>
    </source>
</evidence>
<evidence type="ECO:0000256" key="5">
    <source>
        <dbReference type="ARBA" id="ARBA00023163"/>
    </source>
</evidence>
<dbReference type="GO" id="GO:0003677">
    <property type="term" value="F:DNA binding"/>
    <property type="evidence" value="ECO:0007669"/>
    <property type="project" value="UniProtKB-KW"/>
</dbReference>
<evidence type="ECO:0000259" key="6">
    <source>
        <dbReference type="PROSITE" id="PS50949"/>
    </source>
</evidence>
<dbReference type="GO" id="GO:0003700">
    <property type="term" value="F:DNA-binding transcription factor activity"/>
    <property type="evidence" value="ECO:0007669"/>
    <property type="project" value="InterPro"/>
</dbReference>
<gene>
    <name evidence="7" type="ORF">OLMES_2820</name>
</gene>
<dbReference type="Gene3D" id="3.90.1150.10">
    <property type="entry name" value="Aspartate Aminotransferase, domain 1"/>
    <property type="match status" value="1"/>
</dbReference>
<keyword evidence="4" id="KW-0238">DNA-binding</keyword>
<keyword evidence="2" id="KW-0663">Pyridoxal phosphate</keyword>
<sequence>MSTPLYRHVADQIAADIRAGVYIQGQKIPSVRKICAQFSVSHATAAQACGVLEDEGYVKAKPQSGYFVRSEAAEPDIRPPVSEMLPPATFNRLALLNQLLSITGQRDWTQLGAAIPDKEFLPTRSLQQHIAKVARFNISDSVDYQFSPGNRELRRSITIRMRDNNIQCHYDELIITQGCQEALALALQTVCTKGDLVAVESPCYYGLLQLLDSLGMQIIEIPTDVCTGVSIPALKMALEQWPVKACVLSSRYSNPTGACTSNDDKKQIVKLLREFDIPLIEDDVFGDLSHDPGSSTTFKSHDQGGRVLYCSSFSKTVGAGLRIGWCAPGKYYHQYRTLHQFTTFGGPGLPQQALASYLHQGGYDKHLRKISHAYAENLQIFQWAVQRYFPKGTTYSQPSGSFLLWVVLPEGADGLTLYRQACEFKISVMPGPIFSTTNQFNRCIRINCARQWSRELEEVMAKLGELVYDQLRNAIQLQCSKTAVG</sequence>
<dbReference type="Pfam" id="PF00155">
    <property type="entry name" value="Aminotran_1_2"/>
    <property type="match status" value="1"/>
</dbReference>
<name>A0A1Y0I8Q0_9GAMM</name>
<dbReference type="Proteomes" id="UP000196027">
    <property type="component" value="Chromosome"/>
</dbReference>
<dbReference type="SMART" id="SM00345">
    <property type="entry name" value="HTH_GNTR"/>
    <property type="match status" value="1"/>
</dbReference>
<dbReference type="OrthoDB" id="9804020at2"/>
<dbReference type="EMBL" id="CP021425">
    <property type="protein sequence ID" value="ARU56868.1"/>
    <property type="molecule type" value="Genomic_DNA"/>
</dbReference>
<keyword evidence="8" id="KW-1185">Reference proteome</keyword>